<feature type="region of interest" description="Disordered" evidence="1">
    <location>
        <begin position="20"/>
        <end position="53"/>
    </location>
</feature>
<reference evidence="2" key="1">
    <citation type="journal article" date="2011" name="PLoS Biol.">
        <title>Gene gain and loss during evolution of obligate parasitism in the white rust pathogen of Arabidopsis thaliana.</title>
        <authorList>
            <person name="Kemen E."/>
            <person name="Gardiner A."/>
            <person name="Schultz-Larsen T."/>
            <person name="Kemen A.C."/>
            <person name="Balmuth A.L."/>
            <person name="Robert-Seilaniantz A."/>
            <person name="Bailey K."/>
            <person name="Holub E."/>
            <person name="Studholme D.J."/>
            <person name="Maclean D."/>
            <person name="Jones J.D."/>
        </authorList>
    </citation>
    <scope>NUCLEOTIDE SEQUENCE</scope>
</reference>
<dbReference type="HOGENOM" id="CLU_3072654_0_0_1"/>
<organism evidence="2">
    <name type="scientific">Albugo laibachii Nc14</name>
    <dbReference type="NCBI Taxonomy" id="890382"/>
    <lineage>
        <taxon>Eukaryota</taxon>
        <taxon>Sar</taxon>
        <taxon>Stramenopiles</taxon>
        <taxon>Oomycota</taxon>
        <taxon>Peronosporomycetes</taxon>
        <taxon>Albuginales</taxon>
        <taxon>Albuginaceae</taxon>
        <taxon>Albugo</taxon>
    </lineage>
</organism>
<proteinExistence type="predicted"/>
<gene>
    <name evidence="2" type="primary">AlNc14C19G2029</name>
    <name evidence="2" type="ORF">ALNC14_023920</name>
</gene>
<evidence type="ECO:0000256" key="1">
    <source>
        <dbReference type="SAM" id="MobiDB-lite"/>
    </source>
</evidence>
<accession>F0W558</accession>
<reference evidence="2" key="2">
    <citation type="submission" date="2011-02" db="EMBL/GenBank/DDBJ databases">
        <authorList>
            <person name="MacLean D."/>
        </authorList>
    </citation>
    <scope>NUCLEOTIDE SEQUENCE</scope>
</reference>
<sequence>MYDVLPGQVRSLQPPRQRICEGVRGHGCPHEKREQTEGASPKNMIDVLYGSTS</sequence>
<name>F0W558_9STRA</name>
<dbReference type="AlphaFoldDB" id="F0W558"/>
<feature type="compositionally biased region" description="Basic and acidic residues" evidence="1">
    <location>
        <begin position="20"/>
        <end position="36"/>
    </location>
</feature>
<dbReference type="EMBL" id="FR824064">
    <property type="protein sequence ID" value="CCA16249.1"/>
    <property type="molecule type" value="Genomic_DNA"/>
</dbReference>
<protein>
    <submittedName>
        <fullName evidence="2">AlNc14C19G2029 protein</fullName>
    </submittedName>
</protein>
<evidence type="ECO:0000313" key="2">
    <source>
        <dbReference type="EMBL" id="CCA16249.1"/>
    </source>
</evidence>